<feature type="non-terminal residue" evidence="1">
    <location>
        <position position="283"/>
    </location>
</feature>
<sequence>MLLQTTYQDKSTQTEPETENISVSVLNEVLEQLKVLNTRVSAIEANYVESDHGKKPELAVQSEHYKKPELEGDVGIHQKTQTTNEIINAGTSKEIFTPVIKKKNYNLNKVFEKPYAPPHIQKQELFIPPQIHTYTNSLNQEKKTYNHITRSYIENIERIQNMLNTQPMQHPELAKKQQGYITNKLQNYNKLIALPGTKPNLVATCYAYGLISTAYTSTGEELMGIEELYQAFMNYKRVTRGQLFYIRFYSAPAEILFDEIKPVITVIKIGMTRDYLIPEEITA</sequence>
<organism evidence="1 2">
    <name type="scientific">Corynebacterium parakroppenstedtii</name>
    <dbReference type="NCBI Taxonomy" id="2828363"/>
    <lineage>
        <taxon>Bacteria</taxon>
        <taxon>Bacillati</taxon>
        <taxon>Actinomycetota</taxon>
        <taxon>Actinomycetes</taxon>
        <taxon>Mycobacteriales</taxon>
        <taxon>Corynebacteriaceae</taxon>
        <taxon>Corynebacterium</taxon>
    </lineage>
</organism>
<comment type="caution">
    <text evidence="1">The sequence shown here is derived from an EMBL/GenBank/DDBJ whole genome shotgun (WGS) entry which is preliminary data.</text>
</comment>
<protein>
    <submittedName>
        <fullName evidence="1">Uncharacterized protein</fullName>
    </submittedName>
</protein>
<name>A0ABS9HM45_9CORY</name>
<keyword evidence="2" id="KW-1185">Reference proteome</keyword>
<evidence type="ECO:0000313" key="2">
    <source>
        <dbReference type="Proteomes" id="UP001200604"/>
    </source>
</evidence>
<reference evidence="1 2" key="1">
    <citation type="submission" date="2022-01" db="EMBL/GenBank/DDBJ databases">
        <title>Identification and Characterization of Corynebacterium sp.</title>
        <authorList>
            <person name="Luo Q."/>
            <person name="Qu P."/>
            <person name="Chen Q."/>
        </authorList>
    </citation>
    <scope>NUCLEOTIDE SEQUENCE [LARGE SCALE GENOMIC DNA]</scope>
    <source>
        <strain evidence="1 2">MC-12</strain>
    </source>
</reference>
<evidence type="ECO:0000313" key="1">
    <source>
        <dbReference type="EMBL" id="MCF6774887.1"/>
    </source>
</evidence>
<gene>
    <name evidence="1" type="ORF">L3H44_10850</name>
</gene>
<accession>A0ABS9HM45</accession>
<proteinExistence type="predicted"/>
<dbReference type="Proteomes" id="UP001200604">
    <property type="component" value="Unassembled WGS sequence"/>
</dbReference>
<dbReference type="EMBL" id="JAKJKU010000011">
    <property type="protein sequence ID" value="MCF6774887.1"/>
    <property type="molecule type" value="Genomic_DNA"/>
</dbReference>